<dbReference type="InterPro" id="IPR023346">
    <property type="entry name" value="Lysozyme-like_dom_sf"/>
</dbReference>
<accession>A0A2T5GCJ4</accession>
<name>A0A2T5GCJ4_HYDSH</name>
<dbReference type="PANTHER" id="PTHR37423:SF5">
    <property type="entry name" value="SOLUBLE LYTIC MUREIN TRANSGLYCOSYLASE"/>
    <property type="match status" value="1"/>
</dbReference>
<dbReference type="Gene3D" id="1.10.530.10">
    <property type="match status" value="1"/>
</dbReference>
<gene>
    <name evidence="3" type="ORF">HSCHL_1232</name>
    <name evidence="2" type="ORF">KM312_03905</name>
</gene>
<organism evidence="3 4">
    <name type="scientific">Hydrogenibacillus schlegelii</name>
    <name type="common">Bacillus schlegelii</name>
    <dbReference type="NCBI Taxonomy" id="1484"/>
    <lineage>
        <taxon>Bacteria</taxon>
        <taxon>Bacillati</taxon>
        <taxon>Bacillota</taxon>
        <taxon>Bacilli</taxon>
        <taxon>Bacillales</taxon>
        <taxon>Bacillales Family X. Incertae Sedis</taxon>
        <taxon>Hydrogenibacillus</taxon>
    </lineage>
</organism>
<evidence type="ECO:0000313" key="3">
    <source>
        <dbReference type="EMBL" id="PTQ53858.1"/>
    </source>
</evidence>
<reference evidence="2" key="2">
    <citation type="journal article" date="2021" name="Microbiology">
        <title>Metagenomic Analysis of the Microbial Community in the Underground Coal Fire Area (Kemerovo Region, Russia) Revealed Predominance of Thermophilic Members of the Phyla Deinococcus-thermus, Aquificae, and Firmicutes.</title>
        <authorList>
            <person name="Kadnikov V."/>
            <person name="Mardanov A.V."/>
            <person name="Beletsky A.V."/>
            <person name="Karnachuk O.V."/>
            <person name="Ravin N.V."/>
        </authorList>
    </citation>
    <scope>NUCLEOTIDE SEQUENCE</scope>
    <source>
        <strain evidence="2">RBS10-49</strain>
    </source>
</reference>
<proteinExistence type="predicted"/>
<dbReference type="PANTHER" id="PTHR37423">
    <property type="entry name" value="SOLUBLE LYTIC MUREIN TRANSGLYCOSYLASE-RELATED"/>
    <property type="match status" value="1"/>
</dbReference>
<sequence>MLLRRILLSVLFLLVLALAVRLPPLWRWMYPLDYPDAIRRAAREAAVDPALIAAVIRAESGFVHGAASEKGARGLMQLLDDTRRYILGRTGYDRRLSPEELGTPEADILLGSLYLRYLLDRYGGNTLAALAAYNAGEGRVDRWLEAGVWDGTARRLGDIPFGETRHYLLRVLYLETRYRQVHGARLGAGS</sequence>
<protein>
    <submittedName>
        <fullName evidence="2">Lytic transglycosylase domain-containing protein</fullName>
    </submittedName>
    <submittedName>
        <fullName evidence="3">Membrane-bound lytic murein transglycosylase D</fullName>
    </submittedName>
</protein>
<comment type="caution">
    <text evidence="3">The sequence shown here is derived from an EMBL/GenBank/DDBJ whole genome shotgun (WGS) entry which is preliminary data.</text>
</comment>
<evidence type="ECO:0000313" key="4">
    <source>
        <dbReference type="Proteomes" id="UP000244180"/>
    </source>
</evidence>
<dbReference type="EMBL" id="PEBV01000009">
    <property type="protein sequence ID" value="PTQ53858.1"/>
    <property type="molecule type" value="Genomic_DNA"/>
</dbReference>
<dbReference type="CDD" id="cd16896">
    <property type="entry name" value="LT_Slt70-like"/>
    <property type="match status" value="1"/>
</dbReference>
<dbReference type="InterPro" id="IPR008258">
    <property type="entry name" value="Transglycosylase_SLT_dom_1"/>
</dbReference>
<dbReference type="EMBL" id="JAHHQF010000043">
    <property type="protein sequence ID" value="MBT9281791.1"/>
    <property type="molecule type" value="Genomic_DNA"/>
</dbReference>
<reference evidence="3 4" key="1">
    <citation type="submission" date="2017-08" db="EMBL/GenBank/DDBJ databases">
        <title>Burning lignite coal seam in the remote Altai Mountains harbors a hydrogen-driven thermophilic microbial community.</title>
        <authorList>
            <person name="Kadnikov V.V."/>
            <person name="Mardanov A.V."/>
            <person name="Ivasenko D."/>
            <person name="Beletsky A.V."/>
            <person name="Karnachuk O.V."/>
            <person name="Ravin N.V."/>
        </authorList>
    </citation>
    <scope>NUCLEOTIDE SEQUENCE [LARGE SCALE GENOMIC DNA]</scope>
    <source>
        <strain evidence="3">AL33</strain>
    </source>
</reference>
<dbReference type="SUPFAM" id="SSF53955">
    <property type="entry name" value="Lysozyme-like"/>
    <property type="match status" value="1"/>
</dbReference>
<dbReference type="Pfam" id="PF01464">
    <property type="entry name" value="SLT"/>
    <property type="match status" value="1"/>
</dbReference>
<feature type="domain" description="Transglycosylase SLT" evidence="1">
    <location>
        <begin position="37"/>
        <end position="145"/>
    </location>
</feature>
<evidence type="ECO:0000313" key="2">
    <source>
        <dbReference type="EMBL" id="MBT9281791.1"/>
    </source>
</evidence>
<dbReference type="AlphaFoldDB" id="A0A2T5GCJ4"/>
<dbReference type="RefSeq" id="WP_272999925.1">
    <property type="nucleotide sequence ID" value="NZ_PEBV01000009.1"/>
</dbReference>
<evidence type="ECO:0000259" key="1">
    <source>
        <dbReference type="Pfam" id="PF01464"/>
    </source>
</evidence>
<dbReference type="Proteomes" id="UP000748108">
    <property type="component" value="Unassembled WGS sequence"/>
</dbReference>
<dbReference type="Proteomes" id="UP000244180">
    <property type="component" value="Unassembled WGS sequence"/>
</dbReference>